<dbReference type="EMBL" id="CAJVPT010007906">
    <property type="protein sequence ID" value="CAG8546310.1"/>
    <property type="molecule type" value="Genomic_DNA"/>
</dbReference>
<protein>
    <submittedName>
        <fullName evidence="1">904_t:CDS:1</fullName>
    </submittedName>
</protein>
<proteinExistence type="predicted"/>
<gene>
    <name evidence="1" type="ORF">ACOLOM_LOCUS4674</name>
</gene>
<evidence type="ECO:0000313" key="2">
    <source>
        <dbReference type="Proteomes" id="UP000789525"/>
    </source>
</evidence>
<reference evidence="1" key="1">
    <citation type="submission" date="2021-06" db="EMBL/GenBank/DDBJ databases">
        <authorList>
            <person name="Kallberg Y."/>
            <person name="Tangrot J."/>
            <person name="Rosling A."/>
        </authorList>
    </citation>
    <scope>NUCLEOTIDE SEQUENCE</scope>
    <source>
        <strain evidence="1">CL356</strain>
    </source>
</reference>
<organism evidence="1 2">
    <name type="scientific">Acaulospora colombiana</name>
    <dbReference type="NCBI Taxonomy" id="27376"/>
    <lineage>
        <taxon>Eukaryota</taxon>
        <taxon>Fungi</taxon>
        <taxon>Fungi incertae sedis</taxon>
        <taxon>Mucoromycota</taxon>
        <taxon>Glomeromycotina</taxon>
        <taxon>Glomeromycetes</taxon>
        <taxon>Diversisporales</taxon>
        <taxon>Acaulosporaceae</taxon>
        <taxon>Acaulospora</taxon>
    </lineage>
</organism>
<accession>A0ACA9LU30</accession>
<dbReference type="Proteomes" id="UP000789525">
    <property type="component" value="Unassembled WGS sequence"/>
</dbReference>
<comment type="caution">
    <text evidence="1">The sequence shown here is derived from an EMBL/GenBank/DDBJ whole genome shotgun (WGS) entry which is preliminary data.</text>
</comment>
<evidence type="ECO:0000313" key="1">
    <source>
        <dbReference type="EMBL" id="CAG8546310.1"/>
    </source>
</evidence>
<keyword evidence="2" id="KW-1185">Reference proteome</keyword>
<sequence>MCRRDGWLVRVGARANAESRRRDMVGDQPAAEQDLAISEFRLEKPERPYPNMRPAEGNAKKAWQIEVEVESVSLWSYLP</sequence>
<name>A0ACA9LU30_9GLOM</name>